<gene>
    <name evidence="1" type="ORF">Fot_37721</name>
</gene>
<proteinExistence type="predicted"/>
<dbReference type="AlphaFoldDB" id="A0ABD1S189"/>
<keyword evidence="2" id="KW-1185">Reference proteome</keyword>
<reference evidence="2" key="1">
    <citation type="submission" date="2024-07" db="EMBL/GenBank/DDBJ databases">
        <title>Two chromosome-level genome assemblies of Korean endemic species Abeliophyllum distichum and Forsythia ovata (Oleaceae).</title>
        <authorList>
            <person name="Jang H."/>
        </authorList>
    </citation>
    <scope>NUCLEOTIDE SEQUENCE [LARGE SCALE GENOMIC DNA]</scope>
</reference>
<sequence length="156" mass="17852">MSDFYLSSVSKLKIRHGGVVDDILPPHLVSLAAFVQEIVIPQVLETIVSSSSFIPLAPKVTSGVPFVLFPADMCLRQKILDDQTKRRQPPIVRMIHPCPRMRWMMRWILGGLDEARKILLRRFRIAFSKIEEHPEPLFLLMLVNMNTSTFGLIRTS</sequence>
<evidence type="ECO:0000313" key="2">
    <source>
        <dbReference type="Proteomes" id="UP001604277"/>
    </source>
</evidence>
<comment type="caution">
    <text evidence="1">The sequence shown here is derived from an EMBL/GenBank/DDBJ whole genome shotgun (WGS) entry which is preliminary data.</text>
</comment>
<protein>
    <submittedName>
        <fullName evidence="1">Uncharacterized protein</fullName>
    </submittedName>
</protein>
<name>A0ABD1S189_9LAMI</name>
<organism evidence="1 2">
    <name type="scientific">Forsythia ovata</name>
    <dbReference type="NCBI Taxonomy" id="205694"/>
    <lineage>
        <taxon>Eukaryota</taxon>
        <taxon>Viridiplantae</taxon>
        <taxon>Streptophyta</taxon>
        <taxon>Embryophyta</taxon>
        <taxon>Tracheophyta</taxon>
        <taxon>Spermatophyta</taxon>
        <taxon>Magnoliopsida</taxon>
        <taxon>eudicotyledons</taxon>
        <taxon>Gunneridae</taxon>
        <taxon>Pentapetalae</taxon>
        <taxon>asterids</taxon>
        <taxon>lamiids</taxon>
        <taxon>Lamiales</taxon>
        <taxon>Oleaceae</taxon>
        <taxon>Forsythieae</taxon>
        <taxon>Forsythia</taxon>
    </lineage>
</organism>
<dbReference type="Proteomes" id="UP001604277">
    <property type="component" value="Unassembled WGS sequence"/>
</dbReference>
<accession>A0ABD1S189</accession>
<dbReference type="EMBL" id="JBFOLJ010000011">
    <property type="protein sequence ID" value="KAL2493964.1"/>
    <property type="molecule type" value="Genomic_DNA"/>
</dbReference>
<evidence type="ECO:0000313" key="1">
    <source>
        <dbReference type="EMBL" id="KAL2493964.1"/>
    </source>
</evidence>